<evidence type="ECO:0000256" key="2">
    <source>
        <dbReference type="ARBA" id="ARBA00012682"/>
    </source>
</evidence>
<proteinExistence type="inferred from homology"/>
<comment type="function">
    <text evidence="7">Destroys radicals which are normally produced within the cells and which are toxic to biological systems.</text>
</comment>
<reference evidence="10" key="1">
    <citation type="submission" date="2018-07" db="EMBL/GenBank/DDBJ databases">
        <authorList>
            <consortium name="Genoscope - CEA"/>
            <person name="William W."/>
        </authorList>
    </citation>
    <scope>NUCLEOTIDE SEQUENCE</scope>
    <source>
        <strain evidence="10">IK1</strain>
    </source>
</reference>
<dbReference type="EC" id="1.15.1.1" evidence="2 7"/>
<dbReference type="InterPro" id="IPR019833">
    <property type="entry name" value="Mn/Fe_SOD_BS"/>
</dbReference>
<dbReference type="Gene3D" id="3.55.40.20">
    <property type="entry name" value="Iron/manganese superoxide dismutase, C-terminal domain"/>
    <property type="match status" value="1"/>
</dbReference>
<dbReference type="GO" id="GO:0046872">
    <property type="term" value="F:metal ion binding"/>
    <property type="evidence" value="ECO:0007669"/>
    <property type="project" value="UniProtKB-KW"/>
</dbReference>
<dbReference type="InterPro" id="IPR001189">
    <property type="entry name" value="Mn/Fe_SOD"/>
</dbReference>
<dbReference type="SUPFAM" id="SSF46609">
    <property type="entry name" value="Fe,Mn superoxide dismutase (SOD), N-terminal domain"/>
    <property type="match status" value="1"/>
</dbReference>
<keyword evidence="3 6" id="KW-0479">Metal-binding</keyword>
<feature type="binding site" evidence="6">
    <location>
        <position position="205"/>
    </location>
    <ligand>
        <name>Mn(2+)</name>
        <dbReference type="ChEBI" id="CHEBI:29035"/>
    </ligand>
</feature>
<accession>A0A653AD01</accession>
<dbReference type="InterPro" id="IPR019832">
    <property type="entry name" value="Mn/Fe_SOD_C"/>
</dbReference>
<dbReference type="FunFam" id="3.55.40.20:FF:000004">
    <property type="entry name" value="Superoxide dismutase [Fe]"/>
    <property type="match status" value="1"/>
</dbReference>
<dbReference type="InterPro" id="IPR006311">
    <property type="entry name" value="TAT_signal"/>
</dbReference>
<keyword evidence="4 7" id="KW-0560">Oxidoreductase</keyword>
<dbReference type="Pfam" id="PF00081">
    <property type="entry name" value="Sod_Fe_N"/>
    <property type="match status" value="1"/>
</dbReference>
<comment type="catalytic activity">
    <reaction evidence="7">
        <text>2 superoxide + 2 H(+) = H2O2 + O2</text>
        <dbReference type="Rhea" id="RHEA:20696"/>
        <dbReference type="ChEBI" id="CHEBI:15378"/>
        <dbReference type="ChEBI" id="CHEBI:15379"/>
        <dbReference type="ChEBI" id="CHEBI:16240"/>
        <dbReference type="ChEBI" id="CHEBI:18421"/>
        <dbReference type="EC" id="1.15.1.1"/>
    </reaction>
</comment>
<evidence type="ECO:0000259" key="9">
    <source>
        <dbReference type="Pfam" id="PF02777"/>
    </source>
</evidence>
<evidence type="ECO:0000256" key="4">
    <source>
        <dbReference type="ARBA" id="ARBA00023002"/>
    </source>
</evidence>
<evidence type="ECO:0000256" key="1">
    <source>
        <dbReference type="ARBA" id="ARBA00008714"/>
    </source>
</evidence>
<dbReference type="PROSITE" id="PS51318">
    <property type="entry name" value="TAT"/>
    <property type="match status" value="1"/>
</dbReference>
<dbReference type="GO" id="GO:0051536">
    <property type="term" value="F:iron-sulfur cluster binding"/>
    <property type="evidence" value="ECO:0007669"/>
    <property type="project" value="UniProtKB-KW"/>
</dbReference>
<comment type="similarity">
    <text evidence="1 7">Belongs to the iron/manganese superoxide dismutase family.</text>
</comment>
<protein>
    <recommendedName>
        <fullName evidence="2 7">Superoxide dismutase</fullName>
        <ecNumber evidence="2 7">1.15.1.1</ecNumber>
    </recommendedName>
</protein>
<dbReference type="FunFam" id="1.10.287.990:FF:000001">
    <property type="entry name" value="Superoxide dismutase"/>
    <property type="match status" value="1"/>
</dbReference>
<dbReference type="PANTHER" id="PTHR11404">
    <property type="entry name" value="SUPEROXIDE DISMUTASE 2"/>
    <property type="match status" value="1"/>
</dbReference>
<dbReference type="Pfam" id="PF02777">
    <property type="entry name" value="Sod_Fe_C"/>
    <property type="match status" value="1"/>
</dbReference>
<dbReference type="EMBL" id="UPXX01000030">
    <property type="protein sequence ID" value="VBB45941.1"/>
    <property type="molecule type" value="Genomic_DNA"/>
</dbReference>
<dbReference type="Gene3D" id="1.10.287.990">
    <property type="entry name" value="Fe,Mn superoxide dismutase (SOD) domain"/>
    <property type="match status" value="1"/>
</dbReference>
<dbReference type="PROSITE" id="PS00088">
    <property type="entry name" value="SOD_MN"/>
    <property type="match status" value="1"/>
</dbReference>
<evidence type="ECO:0000256" key="3">
    <source>
        <dbReference type="ARBA" id="ARBA00022723"/>
    </source>
</evidence>
<evidence type="ECO:0000259" key="8">
    <source>
        <dbReference type="Pfam" id="PF00081"/>
    </source>
</evidence>
<dbReference type="InterPro" id="IPR019831">
    <property type="entry name" value="Mn/Fe_SOD_N"/>
</dbReference>
<name>A0A653AD01_UNCDX</name>
<gene>
    <name evidence="10" type="ORF">TRIP_B360033</name>
</gene>
<feature type="domain" description="Manganese/iron superoxide dismutase C-terminal" evidence="9">
    <location>
        <begin position="134"/>
        <end position="234"/>
    </location>
</feature>
<dbReference type="InterPro" id="IPR036314">
    <property type="entry name" value="SOD_C_sf"/>
</dbReference>
<dbReference type="InterPro" id="IPR036324">
    <property type="entry name" value="Mn/Fe_SOD_N_sf"/>
</dbReference>
<dbReference type="PRINTS" id="PR01703">
    <property type="entry name" value="MNSODISMTASE"/>
</dbReference>
<evidence type="ECO:0000256" key="6">
    <source>
        <dbReference type="PIRSR" id="PIRSR000349-1"/>
    </source>
</evidence>
<dbReference type="PIRSF" id="PIRSF000349">
    <property type="entry name" value="SODismutase"/>
    <property type="match status" value="1"/>
</dbReference>
<dbReference type="InterPro" id="IPR050265">
    <property type="entry name" value="Fe/Mn_Superoxide_Dismutase"/>
</dbReference>
<keyword evidence="5" id="KW-0408">Iron</keyword>
<dbReference type="GO" id="GO:0004784">
    <property type="term" value="F:superoxide dismutase activity"/>
    <property type="evidence" value="ECO:0007669"/>
    <property type="project" value="UniProtKB-EC"/>
</dbReference>
<dbReference type="SUPFAM" id="SSF54719">
    <property type="entry name" value="Fe,Mn superoxide dismutase (SOD), C-terminal domain"/>
    <property type="match status" value="1"/>
</dbReference>
<feature type="binding site" evidence="6">
    <location>
        <position position="201"/>
    </location>
    <ligand>
        <name>Mn(2+)</name>
        <dbReference type="ChEBI" id="CHEBI:29035"/>
    </ligand>
</feature>
<evidence type="ECO:0000313" key="10">
    <source>
        <dbReference type="EMBL" id="VBB45941.1"/>
    </source>
</evidence>
<dbReference type="AlphaFoldDB" id="A0A653AD01"/>
<dbReference type="PANTHER" id="PTHR11404:SF6">
    <property type="entry name" value="SUPEROXIDE DISMUTASE [MN], MITOCHONDRIAL"/>
    <property type="match status" value="1"/>
</dbReference>
<feature type="domain" description="Manganese/iron superoxide dismutase N-terminal" evidence="8">
    <location>
        <begin position="48"/>
        <end position="126"/>
    </location>
</feature>
<keyword evidence="5" id="KW-0411">Iron-sulfur</keyword>
<organism evidence="10">
    <name type="scientific">Uncultured Desulfatiglans sp</name>
    <dbReference type="NCBI Taxonomy" id="1748965"/>
    <lineage>
        <taxon>Bacteria</taxon>
        <taxon>Pseudomonadati</taxon>
        <taxon>Thermodesulfobacteriota</taxon>
        <taxon>Desulfobacteria</taxon>
        <taxon>Desulfatiglandales</taxon>
        <taxon>Desulfatiglandaceae</taxon>
        <taxon>Desulfatiglans</taxon>
        <taxon>environmental samples</taxon>
    </lineage>
</organism>
<feature type="binding site" evidence="6">
    <location>
        <position position="118"/>
    </location>
    <ligand>
        <name>Mn(2+)</name>
        <dbReference type="ChEBI" id="CHEBI:29035"/>
    </ligand>
</feature>
<evidence type="ECO:0000256" key="5">
    <source>
        <dbReference type="ARBA" id="ARBA00023014"/>
    </source>
</evidence>
<feature type="binding site" evidence="6">
    <location>
        <position position="70"/>
    </location>
    <ligand>
        <name>Mn(2+)</name>
        <dbReference type="ChEBI" id="CHEBI:29035"/>
    </ligand>
</feature>
<evidence type="ECO:0000256" key="7">
    <source>
        <dbReference type="RuleBase" id="RU000414"/>
    </source>
</evidence>
<sequence length="245" mass="27549">MDLLWSRREMMKGIGMATLTLGLPGIYGKAFAGTAEEAKPAQSGACMLPPLPYAYDALEPYIDEQTLRIHHDKHHAGYVKGFNLAMEKLAEARKSGDYSLIKHWSREFAFNGAGHVLHALYWGNLAKEGGAPGGEFLQAAVRSFGSADAMLAQFAAATKAVEASGWGILAYEPYMGHLVIQQAEKHQDLAIWGVYPLLVCDVWEHAYYLKYQNKRGDYVDRFMKIINWKVVEERYERVKGIRGYR</sequence>